<evidence type="ECO:0000256" key="5">
    <source>
        <dbReference type="ARBA" id="ARBA00022741"/>
    </source>
</evidence>
<feature type="transmembrane region" description="Helical" evidence="9">
    <location>
        <begin position="6"/>
        <end position="24"/>
    </location>
</feature>
<feature type="transmembrane region" description="Helical" evidence="9">
    <location>
        <begin position="576"/>
        <end position="593"/>
    </location>
</feature>
<dbReference type="CDD" id="cd06582">
    <property type="entry name" value="TM_PBP1_LivH_like"/>
    <property type="match status" value="1"/>
</dbReference>
<dbReference type="InterPro" id="IPR032823">
    <property type="entry name" value="BCA_ABC_TP_C"/>
</dbReference>
<dbReference type="PROSITE" id="PS50893">
    <property type="entry name" value="ABC_TRANSPORTER_2"/>
    <property type="match status" value="1"/>
</dbReference>
<dbReference type="SUPFAM" id="SSF52540">
    <property type="entry name" value="P-loop containing nucleoside triphosphate hydrolases"/>
    <property type="match status" value="1"/>
</dbReference>
<dbReference type="InterPro" id="IPR027417">
    <property type="entry name" value="P-loop_NTPase"/>
</dbReference>
<keyword evidence="12" id="KW-1185">Reference proteome</keyword>
<feature type="transmembrane region" description="Helical" evidence="9">
    <location>
        <begin position="454"/>
        <end position="473"/>
    </location>
</feature>
<keyword evidence="8 9" id="KW-0472">Membrane</keyword>
<accession>A0ABN2N383</accession>
<proteinExistence type="predicted"/>
<dbReference type="Pfam" id="PF02653">
    <property type="entry name" value="BPD_transp_2"/>
    <property type="match status" value="2"/>
</dbReference>
<feature type="transmembrane region" description="Helical" evidence="9">
    <location>
        <begin position="89"/>
        <end position="114"/>
    </location>
</feature>
<name>A0ABN2N383_9PSEU</name>
<dbReference type="InterPro" id="IPR001851">
    <property type="entry name" value="ABC_transp_permease"/>
</dbReference>
<evidence type="ECO:0000256" key="1">
    <source>
        <dbReference type="ARBA" id="ARBA00004651"/>
    </source>
</evidence>
<dbReference type="InterPro" id="IPR051120">
    <property type="entry name" value="ABC_AA/LPS_Transport"/>
</dbReference>
<feature type="transmembrane region" description="Helical" evidence="9">
    <location>
        <begin position="504"/>
        <end position="524"/>
    </location>
</feature>
<evidence type="ECO:0000313" key="12">
    <source>
        <dbReference type="Proteomes" id="UP001500449"/>
    </source>
</evidence>
<feature type="transmembrane region" description="Helical" evidence="9">
    <location>
        <begin position="330"/>
        <end position="347"/>
    </location>
</feature>
<dbReference type="InterPro" id="IPR003439">
    <property type="entry name" value="ABC_transporter-like_ATP-bd"/>
</dbReference>
<evidence type="ECO:0000256" key="4">
    <source>
        <dbReference type="ARBA" id="ARBA00022692"/>
    </source>
</evidence>
<feature type="transmembrane region" description="Helical" evidence="9">
    <location>
        <begin position="354"/>
        <end position="374"/>
    </location>
</feature>
<keyword evidence="4 9" id="KW-0812">Transmembrane</keyword>
<keyword evidence="5" id="KW-0547">Nucleotide-binding</keyword>
<feature type="transmembrane region" description="Helical" evidence="9">
    <location>
        <begin position="239"/>
        <end position="256"/>
    </location>
</feature>
<feature type="transmembrane region" description="Helical" evidence="9">
    <location>
        <begin position="189"/>
        <end position="209"/>
    </location>
</feature>
<evidence type="ECO:0000313" key="11">
    <source>
        <dbReference type="EMBL" id="GAA1850655.1"/>
    </source>
</evidence>
<organism evidence="11 12">
    <name type="scientific">Pseudonocardia ailaonensis</name>
    <dbReference type="NCBI Taxonomy" id="367279"/>
    <lineage>
        <taxon>Bacteria</taxon>
        <taxon>Bacillati</taxon>
        <taxon>Actinomycetota</taxon>
        <taxon>Actinomycetes</taxon>
        <taxon>Pseudonocardiales</taxon>
        <taxon>Pseudonocardiaceae</taxon>
        <taxon>Pseudonocardia</taxon>
    </lineage>
</organism>
<dbReference type="EMBL" id="BAAAQK010000009">
    <property type="protein sequence ID" value="GAA1850655.1"/>
    <property type="molecule type" value="Genomic_DNA"/>
</dbReference>
<evidence type="ECO:0000256" key="7">
    <source>
        <dbReference type="ARBA" id="ARBA00022989"/>
    </source>
</evidence>
<keyword evidence="7 9" id="KW-1133">Transmembrane helix</keyword>
<evidence type="ECO:0000256" key="8">
    <source>
        <dbReference type="ARBA" id="ARBA00023136"/>
    </source>
</evidence>
<keyword evidence="2" id="KW-0813">Transport</keyword>
<dbReference type="InterPro" id="IPR003593">
    <property type="entry name" value="AAA+_ATPase"/>
</dbReference>
<evidence type="ECO:0000256" key="6">
    <source>
        <dbReference type="ARBA" id="ARBA00022840"/>
    </source>
</evidence>
<protein>
    <submittedName>
        <fullName evidence="11">Branched-chain amino acid ABC transporter permease/ATP-binding protein</fullName>
    </submittedName>
</protein>
<feature type="transmembrane region" description="Helical" evidence="9">
    <location>
        <begin position="262"/>
        <end position="280"/>
    </location>
</feature>
<comment type="caution">
    <text evidence="11">The sequence shown here is derived from an EMBL/GenBank/DDBJ whole genome shotgun (WGS) entry which is preliminary data.</text>
</comment>
<evidence type="ECO:0000256" key="9">
    <source>
        <dbReference type="SAM" id="Phobius"/>
    </source>
</evidence>
<dbReference type="Pfam" id="PF12399">
    <property type="entry name" value="BCA_ABC_TP_C"/>
    <property type="match status" value="1"/>
</dbReference>
<feature type="transmembrane region" description="Helical" evidence="9">
    <location>
        <begin position="31"/>
        <end position="50"/>
    </location>
</feature>
<feature type="transmembrane region" description="Helical" evidence="9">
    <location>
        <begin position="380"/>
        <end position="400"/>
    </location>
</feature>
<keyword evidence="6" id="KW-0067">ATP-binding</keyword>
<comment type="subcellular location">
    <subcellularLocation>
        <location evidence="1">Cell membrane</location>
        <topology evidence="1">Multi-pass membrane protein</topology>
    </subcellularLocation>
</comment>
<evidence type="ECO:0000259" key="10">
    <source>
        <dbReference type="PROSITE" id="PS50893"/>
    </source>
</evidence>
<dbReference type="PANTHER" id="PTHR45772">
    <property type="entry name" value="CONSERVED COMPONENT OF ABC TRANSPORTER FOR NATURAL AMINO ACIDS-RELATED"/>
    <property type="match status" value="1"/>
</dbReference>
<keyword evidence="3" id="KW-1003">Cell membrane</keyword>
<feature type="transmembrane region" description="Helical" evidence="9">
    <location>
        <begin position="134"/>
        <end position="157"/>
    </location>
</feature>
<dbReference type="CDD" id="cd06581">
    <property type="entry name" value="TM_PBP1_LivM_like"/>
    <property type="match status" value="1"/>
</dbReference>
<feature type="transmembrane region" description="Helical" evidence="9">
    <location>
        <begin position="56"/>
        <end position="77"/>
    </location>
</feature>
<feature type="transmembrane region" description="Helical" evidence="9">
    <location>
        <begin position="215"/>
        <end position="232"/>
    </location>
</feature>
<dbReference type="RefSeq" id="WP_344417530.1">
    <property type="nucleotide sequence ID" value="NZ_BAAAQK010000009.1"/>
</dbReference>
<dbReference type="Pfam" id="PF00005">
    <property type="entry name" value="ABC_tran"/>
    <property type="match status" value="1"/>
</dbReference>
<reference evidence="11 12" key="1">
    <citation type="journal article" date="2019" name="Int. J. Syst. Evol. Microbiol.">
        <title>The Global Catalogue of Microorganisms (GCM) 10K type strain sequencing project: providing services to taxonomists for standard genome sequencing and annotation.</title>
        <authorList>
            <consortium name="The Broad Institute Genomics Platform"/>
            <consortium name="The Broad Institute Genome Sequencing Center for Infectious Disease"/>
            <person name="Wu L."/>
            <person name="Ma J."/>
        </authorList>
    </citation>
    <scope>NUCLEOTIDE SEQUENCE [LARGE SCALE GENOMIC DNA]</scope>
    <source>
        <strain evidence="11 12">JCM 16009</strain>
    </source>
</reference>
<dbReference type="Gene3D" id="3.40.50.300">
    <property type="entry name" value="P-loop containing nucleotide triphosphate hydrolases"/>
    <property type="match status" value="1"/>
</dbReference>
<feature type="transmembrane region" description="Helical" evidence="9">
    <location>
        <begin position="407"/>
        <end position="426"/>
    </location>
</feature>
<dbReference type="Proteomes" id="UP001500449">
    <property type="component" value="Unassembled WGS sequence"/>
</dbReference>
<evidence type="ECO:0000256" key="2">
    <source>
        <dbReference type="ARBA" id="ARBA00022448"/>
    </source>
</evidence>
<dbReference type="PANTHER" id="PTHR45772:SF1">
    <property type="entry name" value="ABC TRANSPORTER ATP-BINDING PROTEIN"/>
    <property type="match status" value="1"/>
</dbReference>
<dbReference type="SMART" id="SM00382">
    <property type="entry name" value="AAA"/>
    <property type="match status" value="1"/>
</dbReference>
<evidence type="ECO:0000256" key="3">
    <source>
        <dbReference type="ARBA" id="ARBA00022475"/>
    </source>
</evidence>
<feature type="domain" description="ABC transporter" evidence="10">
    <location>
        <begin position="639"/>
        <end position="885"/>
    </location>
</feature>
<sequence>MLTYIVIGIVLGSVYSLAGIGLVLTHRTSGVFNFAHGALATVSAFVFYTLYVTCELPWPVAAVVAVLVAGPLMGYLLELLTRTLPSAPLAVQVVTTVGVVLIVEASVTLIYGRAELRTVPQFLPETRIVIGSTVVTTAQLIMVAFVLVASVALYLLFTLTRTGLAMRAVVDDPGLLDLSGRSPVGARRWGWSIGVTFAAASGVAIAPLVPLDAETLTLLVVQAFGAAAVGSFSSLPRTYLGGLAIGVASSLATMVFPDGPLSGLPSALPFVVLFLVLLLSPKRVLGHRTLLAPPRAPAWRMPGRFQSGAALALVVVVAAAPLYAGYHLGGFTLSLAYVILFLALGLLTRLSGQVSLGHVTFMAIGACAFVQLTALFDLPWGVTLLLASLVAVPVGALLAIPAIRLSGLYLALATFGFAVVVTYLVFPLPWMFGNEGATIAVDRPGDGWLATDAGYFYLVLALVVVVAVLVTAVTHSRLGRLLGALNDSVRGLEATGVSVNVARVLVFCLSAFLAAFAGVLGAAGQQAVTADSYGPLPSLTIFALVVINPGRAPWYAVLGAVGVGLVPSYLDAAASANYLNLLFGLGAATFALASTRGHGGAPKWVRRFERARPEDAEPAAAPVPAPAVRTGRPAAGTPVEIMDVRVRFGGLTAVDGVSLAVPAHRVTGLIGPNGAGKTTTFNACCGLVRPASGRVLLDGRDLGRAGLGPRARRGLGRTFQQMALFDSATVRENVALGVEGALAGGNPLRHVVGTRSDRARIAAEAEAAIELCDLGGIADRVVGSLSTGQRRLVELARCLAGPFHVLLLDEPSAGLDRVETVRFGDVIERVVREREVAVLLVEHDIALVSRLCSYLYVLDFGKLIAEGPPGEILSSPAVRAAYLGDGAVEGYASAASGPSEEPALGVS</sequence>
<gene>
    <name evidence="11" type="ORF">GCM10009836_33200</name>
</gene>
<dbReference type="InterPro" id="IPR043428">
    <property type="entry name" value="LivM-like"/>
</dbReference>
<feature type="transmembrane region" description="Helical" evidence="9">
    <location>
        <begin position="305"/>
        <end position="324"/>
    </location>
</feature>